<comment type="cofactor">
    <cofactor evidence="1">
        <name>a divalent metal cation</name>
        <dbReference type="ChEBI" id="CHEBI:60240"/>
    </cofactor>
</comment>
<dbReference type="GeneID" id="33321618"/>
<dbReference type="InterPro" id="IPR000979">
    <property type="entry name" value="Phosphodiesterase_MJ0936/Vps29"/>
</dbReference>
<dbReference type="Proteomes" id="UP000093069">
    <property type="component" value="Chromosome I"/>
</dbReference>
<evidence type="ECO:0000313" key="5">
    <source>
        <dbReference type="Proteomes" id="UP000093069"/>
    </source>
</evidence>
<reference evidence="5" key="2">
    <citation type="submission" date="2016-01" db="EMBL/GenBank/DDBJ databases">
        <authorList>
            <person name="Vorgias C.E."/>
        </authorList>
    </citation>
    <scope>NUCLEOTIDE SEQUENCE [LARGE SCALE GENOMIC DNA]</scope>
</reference>
<accession>A0A161KAX0</accession>
<dbReference type="NCBIfam" id="TIGR00040">
    <property type="entry name" value="yfcE"/>
    <property type="match status" value="1"/>
</dbReference>
<dbReference type="GO" id="GO:0046872">
    <property type="term" value="F:metal ion binding"/>
    <property type="evidence" value="ECO:0007669"/>
    <property type="project" value="UniProtKB-KW"/>
</dbReference>
<dbReference type="InterPro" id="IPR029052">
    <property type="entry name" value="Metallo-depent_PP-like"/>
</dbReference>
<dbReference type="RefSeq" id="WP_068579128.1">
    <property type="nucleotide sequence ID" value="NZ_CP015193.1"/>
</dbReference>
<dbReference type="EMBL" id="CP015193">
    <property type="protein sequence ID" value="ASJ16218.1"/>
    <property type="molecule type" value="Genomic_DNA"/>
</dbReference>
<comment type="similarity">
    <text evidence="1">Belongs to the metallophosphoesterase superfamily. YfcE family.</text>
</comment>
<gene>
    <name evidence="3" type="ORF">A3L04_03540</name>
    <name evidence="4" type="ORF">CHITON_2031</name>
</gene>
<dbReference type="EMBL" id="LN999010">
    <property type="protein sequence ID" value="CUX78810.1"/>
    <property type="molecule type" value="Genomic_DNA"/>
</dbReference>
<dbReference type="Gene3D" id="3.60.21.10">
    <property type="match status" value="1"/>
</dbReference>
<keyword evidence="1" id="KW-0479">Metal-binding</keyword>
<sequence length="164" mass="18704">MLIGVISDTHFPKAYFPDKVKDFFKKKGVKYIVHAGDVQDKALIEILEEVAPVIAVKGNADSFKLPEEEVLRVFDWNILIIHGHQFLSLSSQNLVYKALEEGADILVFGHTHRPYYNEVSYMGKRVILINPGSPTLPRLSEPSFAILNLSREDVDVKFYNVWML</sequence>
<dbReference type="Pfam" id="PF12850">
    <property type="entry name" value="Metallophos_2"/>
    <property type="match status" value="1"/>
</dbReference>
<dbReference type="STRING" id="54262.CHITON_2031"/>
<dbReference type="KEGG" id="tch:CHITON_2031"/>
<evidence type="ECO:0000313" key="6">
    <source>
        <dbReference type="Proteomes" id="UP000250189"/>
    </source>
</evidence>
<dbReference type="SUPFAM" id="SSF56300">
    <property type="entry name" value="Metallo-dependent phosphatases"/>
    <property type="match status" value="1"/>
</dbReference>
<dbReference type="OrthoDB" id="19174at2157"/>
<evidence type="ECO:0000256" key="1">
    <source>
        <dbReference type="RuleBase" id="RU362039"/>
    </source>
</evidence>
<keyword evidence="6" id="KW-1185">Reference proteome</keyword>
<proteinExistence type="inferred from homology"/>
<reference evidence="3 6" key="3">
    <citation type="submission" date="2016-04" db="EMBL/GenBank/DDBJ databases">
        <title>Complete genome sequence of Thermococcus chitonophagus type strain GC74.</title>
        <authorList>
            <person name="Oger P.M."/>
        </authorList>
    </citation>
    <scope>NUCLEOTIDE SEQUENCE [LARGE SCALE GENOMIC DNA]</scope>
    <source>
        <strain evidence="3 6">GC74</strain>
    </source>
</reference>
<dbReference type="GO" id="GO:0016787">
    <property type="term" value="F:hydrolase activity"/>
    <property type="evidence" value="ECO:0007669"/>
    <property type="project" value="UniProtKB-UniRule"/>
</dbReference>
<dbReference type="InterPro" id="IPR041802">
    <property type="entry name" value="MPP_YfcE"/>
</dbReference>
<evidence type="ECO:0000259" key="2">
    <source>
        <dbReference type="Pfam" id="PF12850"/>
    </source>
</evidence>
<dbReference type="Proteomes" id="UP000250189">
    <property type="component" value="Chromosome"/>
</dbReference>
<dbReference type="EC" id="3.1.4.-" evidence="1"/>
<dbReference type="AlphaFoldDB" id="A0A161KAX0"/>
<dbReference type="PANTHER" id="PTHR11124">
    <property type="entry name" value="VACUOLAR SORTING PROTEIN VPS29"/>
    <property type="match status" value="1"/>
</dbReference>
<protein>
    <recommendedName>
        <fullName evidence="1">Phosphoesterase</fullName>
        <ecNumber evidence="1">3.1.4.-</ecNumber>
    </recommendedName>
</protein>
<name>A0A161KAX0_9EURY</name>
<evidence type="ECO:0000313" key="3">
    <source>
        <dbReference type="EMBL" id="ASJ16218.1"/>
    </source>
</evidence>
<organism evidence="4 5">
    <name type="scientific">Thermococcus chitonophagus</name>
    <dbReference type="NCBI Taxonomy" id="54262"/>
    <lineage>
        <taxon>Archaea</taxon>
        <taxon>Methanobacteriati</taxon>
        <taxon>Methanobacteriota</taxon>
        <taxon>Thermococci</taxon>
        <taxon>Thermococcales</taxon>
        <taxon>Thermococcaceae</taxon>
        <taxon>Thermococcus</taxon>
    </lineage>
</organism>
<feature type="domain" description="Calcineurin-like phosphoesterase" evidence="2">
    <location>
        <begin position="1"/>
        <end position="150"/>
    </location>
</feature>
<dbReference type="CDD" id="cd00841">
    <property type="entry name" value="MPP_YfcE"/>
    <property type="match status" value="1"/>
</dbReference>
<reference evidence="4" key="1">
    <citation type="submission" date="2016-01" db="EMBL/GenBank/DDBJ databases">
        <authorList>
            <person name="McClelland M."/>
            <person name="Jain A."/>
            <person name="Saraogi P."/>
            <person name="Mendelson R."/>
            <person name="Westerman R."/>
            <person name="SanMiguel P."/>
            <person name="Csonka L."/>
        </authorList>
    </citation>
    <scope>NUCLEOTIDE SEQUENCE</scope>
    <source>
        <strain evidence="4">1</strain>
    </source>
</reference>
<evidence type="ECO:0000313" key="4">
    <source>
        <dbReference type="EMBL" id="CUX78810.1"/>
    </source>
</evidence>
<dbReference type="InterPro" id="IPR024654">
    <property type="entry name" value="Calcineurin-like_PHP_lpxH"/>
</dbReference>